<comment type="caution">
    <text evidence="10">The sequence shown here is derived from an EMBL/GenBank/DDBJ whole genome shotgun (WGS) entry which is preliminary data.</text>
</comment>
<keyword evidence="7" id="KW-0131">Cell cycle</keyword>
<evidence type="ECO:0000256" key="5">
    <source>
        <dbReference type="ARBA" id="ARBA00022989"/>
    </source>
</evidence>
<comment type="subcellular location">
    <subcellularLocation>
        <location evidence="1">Cell membrane</location>
        <topology evidence="1">Single-pass type II membrane protein</topology>
    </subcellularLocation>
</comment>
<name>A0A0R2FDG5_9LACO</name>
<reference evidence="10 11" key="1">
    <citation type="journal article" date="2015" name="Genome Announc.">
        <title>Expanding the biotechnology potential of lactobacilli through comparative genomics of 213 strains and associated genera.</title>
        <authorList>
            <person name="Sun Z."/>
            <person name="Harris H.M."/>
            <person name="McCann A."/>
            <person name="Guo C."/>
            <person name="Argimon S."/>
            <person name="Zhang W."/>
            <person name="Yang X."/>
            <person name="Jeffery I.B."/>
            <person name="Cooney J.C."/>
            <person name="Kagawa T.F."/>
            <person name="Liu W."/>
            <person name="Song Y."/>
            <person name="Salvetti E."/>
            <person name="Wrobel A."/>
            <person name="Rasinkangas P."/>
            <person name="Parkhill J."/>
            <person name="Rea M.C."/>
            <person name="O'Sullivan O."/>
            <person name="Ritari J."/>
            <person name="Douillard F.P."/>
            <person name="Paul Ross R."/>
            <person name="Yang R."/>
            <person name="Briner A.E."/>
            <person name="Felis G.E."/>
            <person name="de Vos W.M."/>
            <person name="Barrangou R."/>
            <person name="Klaenhammer T.R."/>
            <person name="Caufield P.W."/>
            <person name="Cui Y."/>
            <person name="Zhang H."/>
            <person name="O'Toole P.W."/>
        </authorList>
    </citation>
    <scope>NUCLEOTIDE SEQUENCE [LARGE SCALE GENOMIC DNA]</scope>
    <source>
        <strain evidence="10 11">DSM 23365</strain>
    </source>
</reference>
<sequence length="65" mass="7404">MSLQIGVSTAQQQLQDINTKITTTQNQNTNHRQQINELLNRTRLEQIAKKNGMSLSNGKIRNVNK</sequence>
<gene>
    <name evidence="10" type="ORF">FD14_GL002578</name>
</gene>
<keyword evidence="4" id="KW-0812">Transmembrane</keyword>
<proteinExistence type="predicted"/>
<dbReference type="STRING" id="1423804.FD14_GL002578"/>
<keyword evidence="6" id="KW-0472">Membrane</keyword>
<keyword evidence="5" id="KW-1133">Transmembrane helix</keyword>
<evidence type="ECO:0000256" key="7">
    <source>
        <dbReference type="ARBA" id="ARBA00023306"/>
    </source>
</evidence>
<evidence type="ECO:0000256" key="9">
    <source>
        <dbReference type="SAM" id="Coils"/>
    </source>
</evidence>
<evidence type="ECO:0000313" key="10">
    <source>
        <dbReference type="EMBL" id="KRN26206.1"/>
    </source>
</evidence>
<evidence type="ECO:0000256" key="4">
    <source>
        <dbReference type="ARBA" id="ARBA00022692"/>
    </source>
</evidence>
<evidence type="ECO:0000256" key="6">
    <source>
        <dbReference type="ARBA" id="ARBA00023136"/>
    </source>
</evidence>
<protein>
    <recommendedName>
        <fullName evidence="8">Cell division protein FtsL</fullName>
    </recommendedName>
</protein>
<accession>A0A0R2FDG5</accession>
<dbReference type="GO" id="GO:0005886">
    <property type="term" value="C:plasma membrane"/>
    <property type="evidence" value="ECO:0007669"/>
    <property type="project" value="UniProtKB-SubCell"/>
</dbReference>
<feature type="coiled-coil region" evidence="9">
    <location>
        <begin position="7"/>
        <end position="41"/>
    </location>
</feature>
<evidence type="ECO:0000313" key="11">
    <source>
        <dbReference type="Proteomes" id="UP000051442"/>
    </source>
</evidence>
<keyword evidence="3" id="KW-0132">Cell division</keyword>
<evidence type="ECO:0000256" key="8">
    <source>
        <dbReference type="NCBIfam" id="TIGR02209"/>
    </source>
</evidence>
<keyword evidence="2" id="KW-1003">Cell membrane</keyword>
<dbReference type="AlphaFoldDB" id="A0A0R2FDG5"/>
<dbReference type="InterPro" id="IPR011922">
    <property type="entry name" value="Cell_div_FtsL"/>
</dbReference>
<organism evidence="10 11">
    <name type="scientific">Secundilactobacillus similis DSM 23365 = JCM 2765</name>
    <dbReference type="NCBI Taxonomy" id="1423804"/>
    <lineage>
        <taxon>Bacteria</taxon>
        <taxon>Bacillati</taxon>
        <taxon>Bacillota</taxon>
        <taxon>Bacilli</taxon>
        <taxon>Lactobacillales</taxon>
        <taxon>Lactobacillaceae</taxon>
        <taxon>Secundilactobacillus</taxon>
    </lineage>
</organism>
<dbReference type="GO" id="GO:0051301">
    <property type="term" value="P:cell division"/>
    <property type="evidence" value="ECO:0007669"/>
    <property type="project" value="UniProtKB-KW"/>
</dbReference>
<keyword evidence="11" id="KW-1185">Reference proteome</keyword>
<evidence type="ECO:0000256" key="3">
    <source>
        <dbReference type="ARBA" id="ARBA00022618"/>
    </source>
</evidence>
<dbReference type="EMBL" id="AYZM01000041">
    <property type="protein sequence ID" value="KRN26206.1"/>
    <property type="molecule type" value="Genomic_DNA"/>
</dbReference>
<dbReference type="PATRIC" id="fig|1423804.4.peg.2788"/>
<evidence type="ECO:0000256" key="2">
    <source>
        <dbReference type="ARBA" id="ARBA00022475"/>
    </source>
</evidence>
<keyword evidence="9" id="KW-0175">Coiled coil</keyword>
<dbReference type="NCBIfam" id="TIGR02209">
    <property type="entry name" value="ftsL_broad"/>
    <property type="match status" value="1"/>
</dbReference>
<dbReference type="Proteomes" id="UP000051442">
    <property type="component" value="Unassembled WGS sequence"/>
</dbReference>
<evidence type="ECO:0000256" key="1">
    <source>
        <dbReference type="ARBA" id="ARBA00004401"/>
    </source>
</evidence>